<keyword evidence="6" id="KW-0479">Metal-binding</keyword>
<evidence type="ECO:0000256" key="10">
    <source>
        <dbReference type="SAM" id="Coils"/>
    </source>
</evidence>
<comment type="subcellular location">
    <subcellularLocation>
        <location evidence="3">Chromosome</location>
    </subcellularLocation>
    <subcellularLocation>
        <location evidence="2">Nucleus</location>
    </subcellularLocation>
</comment>
<dbReference type="PANTHER" id="PTHR18867">
    <property type="entry name" value="RAD50"/>
    <property type="match status" value="1"/>
</dbReference>
<feature type="domain" description="Rad50/SbcC-type AAA" evidence="11">
    <location>
        <begin position="6"/>
        <end position="234"/>
    </location>
</feature>
<dbReference type="Gene3D" id="3.40.50.300">
    <property type="entry name" value="P-loop containing nucleotide triphosphate hydrolases"/>
    <property type="match status" value="1"/>
</dbReference>
<evidence type="ECO:0000256" key="6">
    <source>
        <dbReference type="ARBA" id="ARBA00022723"/>
    </source>
</evidence>
<dbReference type="SUPFAM" id="SSF52540">
    <property type="entry name" value="P-loop containing nucleoside triphosphate hydrolases"/>
    <property type="match status" value="1"/>
</dbReference>
<keyword evidence="13" id="KW-1185">Reference proteome</keyword>
<dbReference type="Pfam" id="PF13476">
    <property type="entry name" value="AAA_23"/>
    <property type="match status" value="1"/>
</dbReference>
<evidence type="ECO:0000256" key="9">
    <source>
        <dbReference type="ARBA" id="ARBA00049360"/>
    </source>
</evidence>
<proteinExistence type="inferred from homology"/>
<dbReference type="InterPro" id="IPR027417">
    <property type="entry name" value="P-loop_NTPase"/>
</dbReference>
<evidence type="ECO:0000256" key="7">
    <source>
        <dbReference type="ARBA" id="ARBA00022833"/>
    </source>
</evidence>
<keyword evidence="10" id="KW-0175">Coiled coil</keyword>
<evidence type="ECO:0000256" key="5">
    <source>
        <dbReference type="ARBA" id="ARBA00022454"/>
    </source>
</evidence>
<evidence type="ECO:0000256" key="8">
    <source>
        <dbReference type="ARBA" id="ARBA00023242"/>
    </source>
</evidence>
<comment type="caution">
    <text evidence="12">The sequence shown here is derived from an EMBL/GenBank/DDBJ whole genome shotgun (WGS) entry which is preliminary data.</text>
</comment>
<keyword evidence="5" id="KW-0158">Chromosome</keyword>
<sequence>MTTIKKLSISGIRSYDPNTPVTIEFQRPLTLFTGNNGSGKTTIIEALRFACTGINPPDSLKGKSFVHDPLLSKECLVRAQIKLTLKTFDGKPVTIIRSFQVSQKAKTRRYQQIDATIRSINEEGERVTATHKCLEIDNIAARIMKVSKAILSNVIFCHQEESLWPMGDSKSLKLKFDDIFSSTKYTKALQKIKTVRKNLKTKTAFLEKDLLLAKNNLQSYKKYKNDLENLTKEIVILNETSSKLSKDINVEENNLERLEENVESVKETQNEIERLNFRISALLKEKKILELSIIEILDKSDEDIKNDLDICLKQSKVLVAKLGFHFEIFRKI</sequence>
<comment type="cofactor">
    <cofactor evidence="1">
        <name>Zn(2+)</name>
        <dbReference type="ChEBI" id="CHEBI:29105"/>
    </cofactor>
</comment>
<keyword evidence="7" id="KW-0862">Zinc</keyword>
<protein>
    <submittedName>
        <fullName evidence="12">DNA repair protein rad50, variant 3</fullName>
    </submittedName>
</protein>
<evidence type="ECO:0000256" key="2">
    <source>
        <dbReference type="ARBA" id="ARBA00004123"/>
    </source>
</evidence>
<evidence type="ECO:0000256" key="4">
    <source>
        <dbReference type="ARBA" id="ARBA00009439"/>
    </source>
</evidence>
<evidence type="ECO:0000256" key="3">
    <source>
        <dbReference type="ARBA" id="ARBA00004286"/>
    </source>
</evidence>
<reference evidence="12 13" key="1">
    <citation type="journal article" date="2024" name="BMC Biol.">
        <title>Comparative genomics of Ascetosporea gives new insight into the evolutionary basis for animal parasitism in Rhizaria.</title>
        <authorList>
            <person name="Hiltunen Thoren M."/>
            <person name="Onut-Brannstrom I."/>
            <person name="Alfjorden A."/>
            <person name="Peckova H."/>
            <person name="Swords F."/>
            <person name="Hooper C."/>
            <person name="Holzer A.S."/>
            <person name="Bass D."/>
            <person name="Burki F."/>
        </authorList>
    </citation>
    <scope>NUCLEOTIDE SEQUENCE [LARGE SCALE GENOMIC DNA]</scope>
    <source>
        <strain evidence="12">20-A016</strain>
    </source>
</reference>
<organism evidence="12 13">
    <name type="scientific">Bonamia ostreae</name>
    <dbReference type="NCBI Taxonomy" id="126728"/>
    <lineage>
        <taxon>Eukaryota</taxon>
        <taxon>Sar</taxon>
        <taxon>Rhizaria</taxon>
        <taxon>Endomyxa</taxon>
        <taxon>Ascetosporea</taxon>
        <taxon>Haplosporida</taxon>
        <taxon>Bonamia</taxon>
    </lineage>
</organism>
<gene>
    <name evidence="12" type="primary">RAD50_2</name>
    <name evidence="12" type="ORF">MHBO_002996</name>
</gene>
<comment type="similarity">
    <text evidence="4">Belongs to the SMC family. RAD50 subfamily.</text>
</comment>
<evidence type="ECO:0000313" key="12">
    <source>
        <dbReference type="EMBL" id="MES1921464.1"/>
    </source>
</evidence>
<dbReference type="InterPro" id="IPR038729">
    <property type="entry name" value="Rad50/SbcC_AAA"/>
</dbReference>
<evidence type="ECO:0000313" key="13">
    <source>
        <dbReference type="Proteomes" id="UP001439008"/>
    </source>
</evidence>
<dbReference type="EMBL" id="JBDODL010001374">
    <property type="protein sequence ID" value="MES1921464.1"/>
    <property type="molecule type" value="Genomic_DNA"/>
</dbReference>
<comment type="catalytic activity">
    <reaction evidence="9">
        <text>ATP + H2O = ADP + phosphate + H(+)</text>
        <dbReference type="Rhea" id="RHEA:13065"/>
        <dbReference type="ChEBI" id="CHEBI:15377"/>
        <dbReference type="ChEBI" id="CHEBI:15378"/>
        <dbReference type="ChEBI" id="CHEBI:30616"/>
        <dbReference type="ChEBI" id="CHEBI:43474"/>
        <dbReference type="ChEBI" id="CHEBI:456216"/>
    </reaction>
</comment>
<evidence type="ECO:0000259" key="11">
    <source>
        <dbReference type="Pfam" id="PF13476"/>
    </source>
</evidence>
<name>A0ABV2APS6_9EUKA</name>
<dbReference type="PANTHER" id="PTHR18867:SF12">
    <property type="entry name" value="DNA REPAIR PROTEIN RAD50"/>
    <property type="match status" value="1"/>
</dbReference>
<keyword evidence="8" id="KW-0539">Nucleus</keyword>
<feature type="coiled-coil region" evidence="10">
    <location>
        <begin position="213"/>
        <end position="285"/>
    </location>
</feature>
<evidence type="ECO:0000256" key="1">
    <source>
        <dbReference type="ARBA" id="ARBA00001947"/>
    </source>
</evidence>
<accession>A0ABV2APS6</accession>
<dbReference type="Proteomes" id="UP001439008">
    <property type="component" value="Unassembled WGS sequence"/>
</dbReference>